<protein>
    <submittedName>
        <fullName evidence="1">Uncharacterized protein</fullName>
    </submittedName>
</protein>
<gene>
    <name evidence="1" type="ORF">UX47_C0006G0001</name>
</gene>
<evidence type="ECO:0000313" key="1">
    <source>
        <dbReference type="EMBL" id="KKU33030.1"/>
    </source>
</evidence>
<dbReference type="AlphaFoldDB" id="A0A0G1SI55"/>
<dbReference type="Proteomes" id="UP000034794">
    <property type="component" value="Unassembled WGS sequence"/>
</dbReference>
<dbReference type="EMBL" id="LCMI01000006">
    <property type="protein sequence ID" value="KKU33030.1"/>
    <property type="molecule type" value="Genomic_DNA"/>
</dbReference>
<evidence type="ECO:0000313" key="2">
    <source>
        <dbReference type="Proteomes" id="UP000034794"/>
    </source>
</evidence>
<name>A0A0G1SI55_9BACT</name>
<organism evidence="1 2">
    <name type="scientific">Candidatus Collierbacteria bacterium GW2011_GWA2_46_26</name>
    <dbReference type="NCBI Taxonomy" id="1618381"/>
    <lineage>
        <taxon>Bacteria</taxon>
        <taxon>Candidatus Collieribacteriota</taxon>
    </lineage>
</organism>
<comment type="caution">
    <text evidence="1">The sequence shown here is derived from an EMBL/GenBank/DDBJ whole genome shotgun (WGS) entry which is preliminary data.</text>
</comment>
<feature type="non-terminal residue" evidence="1">
    <location>
        <position position="1"/>
    </location>
</feature>
<sequence>RLVSLKWSVNGDGVGIQNALIIGIVNYGSRGKNV</sequence>
<reference evidence="1 2" key="1">
    <citation type="journal article" date="2015" name="Nature">
        <title>rRNA introns, odd ribosomes, and small enigmatic genomes across a large radiation of phyla.</title>
        <authorList>
            <person name="Brown C.T."/>
            <person name="Hug L.A."/>
            <person name="Thomas B.C."/>
            <person name="Sharon I."/>
            <person name="Castelle C.J."/>
            <person name="Singh A."/>
            <person name="Wilkins M.J."/>
            <person name="Williams K.H."/>
            <person name="Banfield J.F."/>
        </authorList>
    </citation>
    <scope>NUCLEOTIDE SEQUENCE [LARGE SCALE GENOMIC DNA]</scope>
</reference>
<accession>A0A0G1SI55</accession>
<proteinExistence type="predicted"/>